<dbReference type="Proteomes" id="UP000243540">
    <property type="component" value="Unassembled WGS sequence"/>
</dbReference>
<dbReference type="SUPFAM" id="SSF55729">
    <property type="entry name" value="Acyl-CoA N-acyltransferases (Nat)"/>
    <property type="match status" value="1"/>
</dbReference>
<feature type="region of interest" description="Disordered" evidence="1">
    <location>
        <begin position="336"/>
        <end position="360"/>
    </location>
</feature>
<gene>
    <name evidence="3" type="ORF">B9T39_06145</name>
</gene>
<dbReference type="InterPro" id="IPR000182">
    <property type="entry name" value="GNAT_dom"/>
</dbReference>
<feature type="region of interest" description="Disordered" evidence="1">
    <location>
        <begin position="180"/>
        <end position="237"/>
    </location>
</feature>
<evidence type="ECO:0000259" key="2">
    <source>
        <dbReference type="PROSITE" id="PS51186"/>
    </source>
</evidence>
<evidence type="ECO:0000313" key="4">
    <source>
        <dbReference type="Proteomes" id="UP000243540"/>
    </source>
</evidence>
<dbReference type="Pfam" id="PF22752">
    <property type="entry name" value="DUF488-N3i"/>
    <property type="match status" value="1"/>
</dbReference>
<dbReference type="AlphaFoldDB" id="A0A1Y2SX88"/>
<name>A0A1Y2SX88_9BIFI</name>
<proteinExistence type="predicted"/>
<reference evidence="3 4" key="1">
    <citation type="submission" date="2017-04" db="EMBL/GenBank/DDBJ databases">
        <title>Draft genome sequences of Alloscardovia macacae UMA81211 and UMA81212 isolated from the feces of a rhesus macaque (Macaca mulatta).</title>
        <authorList>
            <person name="Albert K."/>
            <person name="Sela D.A."/>
        </authorList>
    </citation>
    <scope>NUCLEOTIDE SEQUENCE [LARGE SCALE GENOMIC DNA]</scope>
    <source>
        <strain evidence="3 4">UMA81212</strain>
    </source>
</reference>
<evidence type="ECO:0000256" key="1">
    <source>
        <dbReference type="SAM" id="MobiDB-lite"/>
    </source>
</evidence>
<dbReference type="InterPro" id="IPR016181">
    <property type="entry name" value="Acyl_CoA_acyltransferase"/>
</dbReference>
<evidence type="ECO:0000313" key="3">
    <source>
        <dbReference type="EMBL" id="OTA28669.1"/>
    </source>
</evidence>
<dbReference type="Pfam" id="PF00583">
    <property type="entry name" value="Acetyltransf_1"/>
    <property type="match status" value="1"/>
</dbReference>
<feature type="domain" description="N-acetyltransferase" evidence="2">
    <location>
        <begin position="234"/>
        <end position="448"/>
    </location>
</feature>
<dbReference type="EMBL" id="NEKC01000013">
    <property type="protein sequence ID" value="OTA28669.1"/>
    <property type="molecule type" value="Genomic_DNA"/>
</dbReference>
<organism evidence="3 4">
    <name type="scientific">Alloscardovia macacae</name>
    <dbReference type="NCBI Taxonomy" id="1160091"/>
    <lineage>
        <taxon>Bacteria</taxon>
        <taxon>Bacillati</taxon>
        <taxon>Actinomycetota</taxon>
        <taxon>Actinomycetes</taxon>
        <taxon>Bifidobacteriales</taxon>
        <taxon>Bifidobacteriaceae</taxon>
        <taxon>Alloscardovia</taxon>
    </lineage>
</organism>
<sequence length="448" mass="49264">MIADIALKRAYEPARPEVDGYRILVDRLWPRGVSKEKAALDEWDKATAPSPELRTWWGHDPARYADFAERYRAELDENPEVQHLVELVRGADGAVEPDADGACSRAGADGVESGAVRASGEPAPHARVTLVYGAKDAVFNHAHVLRNYLIETLVPKTHTILNSNGYEIATIPARVGRATDGEARAERATGAGAAGVAPATMGGTRQQQPQEQRSEEDQRKQQKQSPKAPDLTGLTLHRLTPDDAKQLQWVSARTFEDTFLLTSEPRDNDEFIAEAFTLEEITRQLRDERMLHFALVEDATGEIAAFTKLNLEGAQTEGGGSTLGPTGVDAHAEDASNADAARDAKNSAAHSAVDSPAHSTAIPQNSLEIHRLYVTSRFKRRGLGSYLMQLAHDTAREQGCGWLWLGVWQYNFAAQQFYAGWGFERFSEHTFVVGSDPQVDFLLKKRLA</sequence>
<comment type="caution">
    <text evidence="3">The sequence shown here is derived from an EMBL/GenBank/DDBJ whole genome shotgun (WGS) entry which is preliminary data.</text>
</comment>
<dbReference type="GO" id="GO:0016747">
    <property type="term" value="F:acyltransferase activity, transferring groups other than amino-acyl groups"/>
    <property type="evidence" value="ECO:0007669"/>
    <property type="project" value="InterPro"/>
</dbReference>
<dbReference type="CDD" id="cd04301">
    <property type="entry name" value="NAT_SF"/>
    <property type="match status" value="1"/>
</dbReference>
<dbReference type="InterPro" id="IPR052552">
    <property type="entry name" value="YeaO-like"/>
</dbReference>
<dbReference type="PANTHER" id="PTHR36849:SF1">
    <property type="entry name" value="CYTOPLASMIC PROTEIN"/>
    <property type="match status" value="1"/>
</dbReference>
<protein>
    <recommendedName>
        <fullName evidence="2">N-acetyltransferase domain-containing protein</fullName>
    </recommendedName>
</protein>
<feature type="compositionally biased region" description="Basic and acidic residues" evidence="1">
    <location>
        <begin position="336"/>
        <end position="345"/>
    </location>
</feature>
<feature type="compositionally biased region" description="Low complexity" evidence="1">
    <location>
        <begin position="188"/>
        <end position="211"/>
    </location>
</feature>
<dbReference type="PROSITE" id="PS51186">
    <property type="entry name" value="GNAT"/>
    <property type="match status" value="1"/>
</dbReference>
<accession>A0A1Y2SX88</accession>
<dbReference type="Gene3D" id="3.40.630.30">
    <property type="match status" value="1"/>
</dbReference>
<dbReference type="PANTHER" id="PTHR36849">
    <property type="entry name" value="CYTOPLASMIC PROTEIN-RELATED"/>
    <property type="match status" value="1"/>
</dbReference>